<keyword evidence="1" id="KW-0472">Membrane</keyword>
<name>A0AAU7QJZ6_9GAMM</name>
<protein>
    <recommendedName>
        <fullName evidence="3">ABC transporter permease</fullName>
    </recommendedName>
</protein>
<keyword evidence="1" id="KW-1133">Transmembrane helix</keyword>
<feature type="transmembrane region" description="Helical" evidence="1">
    <location>
        <begin position="548"/>
        <end position="566"/>
    </location>
</feature>
<organism evidence="2">
    <name type="scientific">Rhodanobacter sp. IGA1.0</name>
    <dbReference type="NCBI Taxonomy" id="3158582"/>
    <lineage>
        <taxon>Bacteria</taxon>
        <taxon>Pseudomonadati</taxon>
        <taxon>Pseudomonadota</taxon>
        <taxon>Gammaproteobacteria</taxon>
        <taxon>Lysobacterales</taxon>
        <taxon>Rhodanobacteraceae</taxon>
        <taxon>Rhodanobacter</taxon>
    </lineage>
</organism>
<accession>A0AAU7QJZ6</accession>
<gene>
    <name evidence="2" type="ORF">ABNK63_16800</name>
</gene>
<dbReference type="EMBL" id="CP157948">
    <property type="protein sequence ID" value="XBS90022.1"/>
    <property type="molecule type" value="Genomic_DNA"/>
</dbReference>
<feature type="transmembrane region" description="Helical" evidence="1">
    <location>
        <begin position="159"/>
        <end position="192"/>
    </location>
</feature>
<feature type="transmembrane region" description="Helical" evidence="1">
    <location>
        <begin position="518"/>
        <end position="536"/>
    </location>
</feature>
<feature type="transmembrane region" description="Helical" evidence="1">
    <location>
        <begin position="12"/>
        <end position="30"/>
    </location>
</feature>
<proteinExistence type="predicted"/>
<feature type="transmembrane region" description="Helical" evidence="1">
    <location>
        <begin position="42"/>
        <end position="64"/>
    </location>
</feature>
<feature type="transmembrane region" description="Helical" evidence="1">
    <location>
        <begin position="204"/>
        <end position="226"/>
    </location>
</feature>
<keyword evidence="1" id="KW-0812">Transmembrane</keyword>
<feature type="transmembrane region" description="Helical" evidence="1">
    <location>
        <begin position="125"/>
        <end position="147"/>
    </location>
</feature>
<feature type="transmembrane region" description="Helical" evidence="1">
    <location>
        <begin position="85"/>
        <end position="113"/>
    </location>
</feature>
<feature type="transmembrane region" description="Helical" evidence="1">
    <location>
        <begin position="578"/>
        <end position="599"/>
    </location>
</feature>
<reference evidence="2" key="1">
    <citation type="submission" date="2024-06" db="EMBL/GenBank/DDBJ databases">
        <authorList>
            <person name="Sun Y."/>
        </authorList>
    </citation>
    <scope>NUCLEOTIDE SEQUENCE</scope>
    <source>
        <strain evidence="2">IGA1.0</strain>
    </source>
</reference>
<sequence length="616" mass="67139">MRDLFRAELLRFRSWTIAGAVLHLLVLGFLTRVVDLAQQPLLVYRVFGGVYALAGLLLGLFQMGSYRRPNTWLNLLHRPLPNWRIAAALLGAGVVLLALAAALPILLIVAYQHGMTARVVDLRHWLFPLAALLIATCGYLAGAYCMLGGRRHSTCALVFLVLLAVSQAIGPRVLIVQALALLWLAAMVLVAFKPDLSAPPRSLAATVITALPLQMGVYLLALLLGFGMEMLWIMQGTHPNNMSVPPPGGHNETERMTAQQRMLAGLAVSRAPQAPLWREQVALSEVQPIGSQLAATPVRNELTHAAAAQMEFDDDELRVRWVFSHDRMRFEGYRLTDGRRFGELGVGTDDAAFPAPAQAAGSLPALPRGDGALIAGNTLYHYVSASHQALPRIRLPASEILAGVTPVGESLVVLSDRALYFFDGRDAAAGDALLSPRQRLPIPGRSGDLRDIDLIELVDGYLVSFSFTTYAHELTGVAPYQSVLWLDDSGHVTEVAHRAIGYDYPALYRYKAWWPSPALYALRVAALELFAVVDPLDVTAPPPIPRRVQLFAGALMLLSLLAAIWLCRRRALSTPARLAWLLACAVVGLPALASLWLLYPAGEYATSRRRLRPATA</sequence>
<evidence type="ECO:0000313" key="2">
    <source>
        <dbReference type="EMBL" id="XBS90022.1"/>
    </source>
</evidence>
<dbReference type="AlphaFoldDB" id="A0AAU7QJZ6"/>
<evidence type="ECO:0008006" key="3">
    <source>
        <dbReference type="Google" id="ProtNLM"/>
    </source>
</evidence>
<dbReference type="RefSeq" id="WP_350016283.1">
    <property type="nucleotide sequence ID" value="NZ_CP157948.1"/>
</dbReference>
<evidence type="ECO:0000256" key="1">
    <source>
        <dbReference type="SAM" id="Phobius"/>
    </source>
</evidence>